<dbReference type="SUPFAM" id="SSF109604">
    <property type="entry name" value="HD-domain/PDEase-like"/>
    <property type="match status" value="1"/>
</dbReference>
<keyword evidence="3" id="KW-1185">Reference proteome</keyword>
<reference evidence="2 3" key="1">
    <citation type="submission" date="2018-08" db="EMBL/GenBank/DDBJ databases">
        <title>Meiothermus terrae DSM 26712 genome sequencing project.</title>
        <authorList>
            <person name="Da Costa M.S."/>
            <person name="Albuquerque L."/>
            <person name="Raposo P."/>
            <person name="Froufe H.J.C."/>
            <person name="Barroso C.S."/>
            <person name="Egas C."/>
        </authorList>
    </citation>
    <scope>NUCLEOTIDE SEQUENCE [LARGE SCALE GENOMIC DNA]</scope>
    <source>
        <strain evidence="2 3">DSM 26712</strain>
    </source>
</reference>
<dbReference type="Proteomes" id="UP000265715">
    <property type="component" value="Unassembled WGS sequence"/>
</dbReference>
<feature type="domain" description="HD" evidence="1">
    <location>
        <begin position="45"/>
        <end position="140"/>
    </location>
</feature>
<accession>A0A399EXC6</accession>
<evidence type="ECO:0000259" key="1">
    <source>
        <dbReference type="Pfam" id="PF01966"/>
    </source>
</evidence>
<dbReference type="InterPro" id="IPR006674">
    <property type="entry name" value="HD_domain"/>
</dbReference>
<evidence type="ECO:0000313" key="3">
    <source>
        <dbReference type="Proteomes" id="UP000265715"/>
    </source>
</evidence>
<dbReference type="EMBL" id="QXDL01000021">
    <property type="protein sequence ID" value="RIH89214.1"/>
    <property type="molecule type" value="Genomic_DNA"/>
</dbReference>
<name>A0A399EXC6_9DEIN</name>
<organism evidence="2 3">
    <name type="scientific">Calidithermus terrae</name>
    <dbReference type="NCBI Taxonomy" id="1408545"/>
    <lineage>
        <taxon>Bacteria</taxon>
        <taxon>Thermotogati</taxon>
        <taxon>Deinococcota</taxon>
        <taxon>Deinococci</taxon>
        <taxon>Thermales</taxon>
        <taxon>Thermaceae</taxon>
        <taxon>Calidithermus</taxon>
    </lineage>
</organism>
<dbReference type="OrthoDB" id="32117at2"/>
<evidence type="ECO:0000313" key="2">
    <source>
        <dbReference type="EMBL" id="RIH89214.1"/>
    </source>
</evidence>
<proteinExistence type="predicted"/>
<dbReference type="Pfam" id="PF01966">
    <property type="entry name" value="HD"/>
    <property type="match status" value="1"/>
</dbReference>
<dbReference type="AlphaFoldDB" id="A0A399EXC6"/>
<dbReference type="Gene3D" id="1.10.3210.10">
    <property type="entry name" value="Hypothetical protein af1432"/>
    <property type="match status" value="1"/>
</dbReference>
<comment type="caution">
    <text evidence="2">The sequence shown here is derived from an EMBL/GenBank/DDBJ whole genome shotgun (WGS) entry which is preliminary data.</text>
</comment>
<protein>
    <recommendedName>
        <fullName evidence="1">HD domain-containing protein</fullName>
    </recommendedName>
</protein>
<sequence>MIGRFRRLLRSFFPALCQPDDAWALQHLSPEEAPLYRAMDVRDREHALEVARTLLSRHPDAPGYAVRAALLHDSGKALRPYYPLERILAGLYSPKVPAEPLKGGLYGAWQVRRHHPEYAARHIKDERVAALVLEHHRPQSLWGQRLHEADQEF</sequence>
<gene>
    <name evidence="2" type="ORF">Mterra_00795</name>
</gene>